<proteinExistence type="predicted"/>
<comment type="caution">
    <text evidence="2">The sequence shown here is derived from an EMBL/GenBank/DDBJ whole genome shotgun (WGS) entry which is preliminary data.</text>
</comment>
<dbReference type="AlphaFoldDB" id="A0A2C9WLJ4"/>
<dbReference type="PANTHER" id="PTHR11260">
    <property type="entry name" value="GLUTATHIONE S-TRANSFERASE, GST, SUPERFAMILY, GST DOMAIN CONTAINING"/>
    <property type="match status" value="1"/>
</dbReference>
<evidence type="ECO:0000313" key="3">
    <source>
        <dbReference type="Proteomes" id="UP000091857"/>
    </source>
</evidence>
<dbReference type="SUPFAM" id="SSF47616">
    <property type="entry name" value="GST C-terminal domain-like"/>
    <property type="match status" value="1"/>
</dbReference>
<dbReference type="Gene3D" id="1.20.1050.10">
    <property type="match status" value="1"/>
</dbReference>
<dbReference type="Proteomes" id="UP000091857">
    <property type="component" value="Chromosome 1"/>
</dbReference>
<accession>A0A2C9WLJ4</accession>
<name>A0A2C9WLJ4_MANES</name>
<dbReference type="CDD" id="cd03185">
    <property type="entry name" value="GST_C_Tau"/>
    <property type="match status" value="1"/>
</dbReference>
<dbReference type="Pfam" id="PF00043">
    <property type="entry name" value="GST_C"/>
    <property type="match status" value="1"/>
</dbReference>
<dbReference type="InterPro" id="IPR045073">
    <property type="entry name" value="Omega/Tau-like"/>
</dbReference>
<dbReference type="GO" id="GO:0004364">
    <property type="term" value="F:glutathione transferase activity"/>
    <property type="evidence" value="ECO:0000318"/>
    <property type="project" value="GO_Central"/>
</dbReference>
<evidence type="ECO:0000313" key="2">
    <source>
        <dbReference type="EMBL" id="OAY61151.2"/>
    </source>
</evidence>
<reference evidence="3" key="1">
    <citation type="journal article" date="2016" name="Nat. Biotechnol.">
        <title>Sequencing wild and cultivated cassava and related species reveals extensive interspecific hybridization and genetic diversity.</title>
        <authorList>
            <person name="Bredeson J.V."/>
            <person name="Lyons J.B."/>
            <person name="Prochnik S.E."/>
            <person name="Wu G.A."/>
            <person name="Ha C.M."/>
            <person name="Edsinger-Gonzales E."/>
            <person name="Grimwood J."/>
            <person name="Schmutz J."/>
            <person name="Rabbi I.Y."/>
            <person name="Egesi C."/>
            <person name="Nauluvula P."/>
            <person name="Lebot V."/>
            <person name="Ndunguru J."/>
            <person name="Mkamilo G."/>
            <person name="Bart R.S."/>
            <person name="Setter T.L."/>
            <person name="Gleadow R.M."/>
            <person name="Kulakow P."/>
            <person name="Ferguson M.E."/>
            <person name="Rounsley S."/>
            <person name="Rokhsar D.S."/>
        </authorList>
    </citation>
    <scope>NUCLEOTIDE SEQUENCE [LARGE SCALE GENOMIC DNA]</scope>
    <source>
        <strain evidence="3">cv. AM560-2</strain>
    </source>
</reference>
<gene>
    <name evidence="2" type="ORF">MANES_01G071051v8</name>
</gene>
<dbReference type="InterPro" id="IPR004046">
    <property type="entry name" value="GST_C"/>
</dbReference>
<dbReference type="InterPro" id="IPR036282">
    <property type="entry name" value="Glutathione-S-Trfase_C_sf"/>
</dbReference>
<keyword evidence="3" id="KW-1185">Reference proteome</keyword>
<evidence type="ECO:0000259" key="1">
    <source>
        <dbReference type="PROSITE" id="PS50405"/>
    </source>
</evidence>
<dbReference type="InterPro" id="IPR010987">
    <property type="entry name" value="Glutathione-S-Trfase_C-like"/>
</dbReference>
<dbReference type="GO" id="GO:0006749">
    <property type="term" value="P:glutathione metabolic process"/>
    <property type="evidence" value="ECO:0000318"/>
    <property type="project" value="GO_Central"/>
</dbReference>
<dbReference type="PROSITE" id="PS50405">
    <property type="entry name" value="GST_CTER"/>
    <property type="match status" value="1"/>
</dbReference>
<dbReference type="InterPro" id="IPR045074">
    <property type="entry name" value="GST_C_Tau"/>
</dbReference>
<protein>
    <recommendedName>
        <fullName evidence="1">GST C-terminal domain-containing protein</fullName>
    </recommendedName>
</protein>
<dbReference type="GO" id="GO:0005737">
    <property type="term" value="C:cytoplasm"/>
    <property type="evidence" value="ECO:0000318"/>
    <property type="project" value="GO_Central"/>
</dbReference>
<sequence>MGPAGGGTAQWRNGSAPQKCIARGRRRTRKEWQTKRGVNRQFQVREAKRPNRSFSRQVSLETGFTALNIIENPRLKMRQGLFQEVDKQGDLSIFKTKATLNKKNSLMPGKKEKEMESQRFDGSNGHDDPVNEGVHAGRYFATPRGPELDQIKPSFPMATKFLHFTLFVNIALWLLAVTVLFSVSITYILKCIFYFVAVRREYFHSLRVNFFFAPWVLKIYGQWLSGGKRRLCKVANPSSRLSVVGNFLGAILAAKVGWIKAAKFLLSTSKALPKELHPVYSMFITAPSAASIAWETIYGEFDGLSRTCYFIGLFLYISLAWPYTFRLTTVSVATIKYAEQVPGVPSKVLALSLSFMSSKMVSLLFVSTFFHVFVWHTLFPNDLTNKKKQGQPRSYNLQKISWMTIINLILYQELIIL</sequence>
<dbReference type="EMBL" id="CM004387">
    <property type="protein sequence ID" value="OAY61151.2"/>
    <property type="molecule type" value="Genomic_DNA"/>
</dbReference>
<dbReference type="PANTHER" id="PTHR11260:SF631">
    <property type="entry name" value="GST C-TERMINAL DOMAIN-CONTAINING PROTEIN"/>
    <property type="match status" value="1"/>
</dbReference>
<organism evidence="2 3">
    <name type="scientific">Manihot esculenta</name>
    <name type="common">Cassava</name>
    <name type="synonym">Jatropha manihot</name>
    <dbReference type="NCBI Taxonomy" id="3983"/>
    <lineage>
        <taxon>Eukaryota</taxon>
        <taxon>Viridiplantae</taxon>
        <taxon>Streptophyta</taxon>
        <taxon>Embryophyta</taxon>
        <taxon>Tracheophyta</taxon>
        <taxon>Spermatophyta</taxon>
        <taxon>Magnoliopsida</taxon>
        <taxon>eudicotyledons</taxon>
        <taxon>Gunneridae</taxon>
        <taxon>Pentapetalae</taxon>
        <taxon>rosids</taxon>
        <taxon>fabids</taxon>
        <taxon>Malpighiales</taxon>
        <taxon>Euphorbiaceae</taxon>
        <taxon>Crotonoideae</taxon>
        <taxon>Manihoteae</taxon>
        <taxon>Manihot</taxon>
    </lineage>
</organism>
<dbReference type="STRING" id="3983.A0A2C9WLJ4"/>